<keyword evidence="1" id="KW-0479">Metal-binding</keyword>
<dbReference type="EMBL" id="LT669839">
    <property type="protein sequence ID" value="SHD77991.1"/>
    <property type="molecule type" value="Genomic_DNA"/>
</dbReference>
<keyword evidence="6" id="KW-1185">Reference proteome</keyword>
<feature type="domain" description="Radical SAM core" evidence="4">
    <location>
        <begin position="8"/>
        <end position="249"/>
    </location>
</feature>
<evidence type="ECO:0000256" key="2">
    <source>
        <dbReference type="ARBA" id="ARBA00023004"/>
    </source>
</evidence>
<dbReference type="PANTHER" id="PTHR43432">
    <property type="entry name" value="SLR0285 PROTEIN"/>
    <property type="match status" value="1"/>
</dbReference>
<dbReference type="InterPro" id="IPR007197">
    <property type="entry name" value="rSAM"/>
</dbReference>
<keyword evidence="2" id="KW-0408">Iron</keyword>
<dbReference type="PROSITE" id="PS51918">
    <property type="entry name" value="RADICAL_SAM"/>
    <property type="match status" value="1"/>
</dbReference>
<protein>
    <submittedName>
        <fullName evidence="5">Radical SAM domain protein</fullName>
    </submittedName>
</protein>
<dbReference type="SFLD" id="SFLDS00029">
    <property type="entry name" value="Radical_SAM"/>
    <property type="match status" value="1"/>
</dbReference>
<sequence length="308" mass="36008">MHETEVKGILSAQNGINIYRGCTHGCIYCDSRSKCYQMNHDFEDIEVKVNAPEVLEKALRRKRKKCMIITGAMSDPYIHLEEKLENTRKCIELIYSYGFGLAIQTKSTRILRDLDLLKKINENTKCVIQMTLTTYDEDLCKIIEPNVSTTRERFEVLKIMRDNGIPTVVWLSPILPFINDTEENIRGILDYCVEAKVHGIICFGIGLTLREGNREYFYKKLDEHFPGMKARYIERYKYAYNVNSPNNHKLMSIIKRTCKHHGILHDIEECFNYLHEFTERNEYEQLILPGLDKLELSIKNDAIRPLSK</sequence>
<dbReference type="HOGENOM" id="CLU_015525_2_0_9"/>
<dbReference type="GO" id="GO:0046872">
    <property type="term" value="F:metal ion binding"/>
    <property type="evidence" value="ECO:0007669"/>
    <property type="project" value="UniProtKB-KW"/>
</dbReference>
<keyword evidence="3" id="KW-0411">Iron-sulfur</keyword>
<dbReference type="AlphaFoldDB" id="M1ZCM9"/>
<dbReference type="SFLD" id="SFLDG01084">
    <property type="entry name" value="Uncharacterised_Radical_SAM_Su"/>
    <property type="match status" value="1"/>
</dbReference>
<evidence type="ECO:0000259" key="4">
    <source>
        <dbReference type="PROSITE" id="PS51918"/>
    </source>
</evidence>
<reference evidence="5 6" key="1">
    <citation type="submission" date="2016-11" db="EMBL/GenBank/DDBJ databases">
        <authorList>
            <person name="Manzoor S."/>
        </authorList>
    </citation>
    <scope>NUCLEOTIDE SEQUENCE [LARGE SCALE GENOMIC DNA]</scope>
    <source>
        <strain evidence="5">Clostridium ultunense strain Esp</strain>
    </source>
</reference>
<dbReference type="CDD" id="cd01335">
    <property type="entry name" value="Radical_SAM"/>
    <property type="match status" value="1"/>
</dbReference>
<dbReference type="InterPro" id="IPR040086">
    <property type="entry name" value="MJ0683-like"/>
</dbReference>
<organism evidence="5 6">
    <name type="scientific">[Clostridium] ultunense Esp</name>
    <dbReference type="NCBI Taxonomy" id="1288971"/>
    <lineage>
        <taxon>Bacteria</taxon>
        <taxon>Bacillati</taxon>
        <taxon>Bacillota</taxon>
        <taxon>Tissierellia</taxon>
        <taxon>Tissierellales</taxon>
        <taxon>Tepidimicrobiaceae</taxon>
        <taxon>Schnuerera</taxon>
    </lineage>
</organism>
<dbReference type="Pfam" id="PF04055">
    <property type="entry name" value="Radical_SAM"/>
    <property type="match status" value="1"/>
</dbReference>
<evidence type="ECO:0000313" key="5">
    <source>
        <dbReference type="EMBL" id="SHD77991.1"/>
    </source>
</evidence>
<dbReference type="OrthoDB" id="9785699at2"/>
<name>M1ZCM9_9FIRM</name>
<dbReference type="Gene3D" id="3.80.30.30">
    <property type="match status" value="1"/>
</dbReference>
<dbReference type="GO" id="GO:0003824">
    <property type="term" value="F:catalytic activity"/>
    <property type="evidence" value="ECO:0007669"/>
    <property type="project" value="InterPro"/>
</dbReference>
<dbReference type="RefSeq" id="WP_005585965.1">
    <property type="nucleotide sequence ID" value="NZ_LT669839.1"/>
</dbReference>
<dbReference type="PANTHER" id="PTHR43432:SF5">
    <property type="entry name" value="ELP3_MIAA_NIFB-LIKE RADICAL SAM CORE DOMAIN-CONTAINING PROTEIN"/>
    <property type="match status" value="1"/>
</dbReference>
<dbReference type="Proteomes" id="UP000245423">
    <property type="component" value="Chromosome 1"/>
</dbReference>
<dbReference type="InterPro" id="IPR058240">
    <property type="entry name" value="rSAM_sf"/>
</dbReference>
<evidence type="ECO:0000256" key="1">
    <source>
        <dbReference type="ARBA" id="ARBA00022723"/>
    </source>
</evidence>
<gene>
    <name evidence="5" type="ORF">CUESP1_2649</name>
</gene>
<evidence type="ECO:0000313" key="6">
    <source>
        <dbReference type="Proteomes" id="UP000245423"/>
    </source>
</evidence>
<dbReference type="GO" id="GO:0051536">
    <property type="term" value="F:iron-sulfur cluster binding"/>
    <property type="evidence" value="ECO:0007669"/>
    <property type="project" value="UniProtKB-KW"/>
</dbReference>
<proteinExistence type="predicted"/>
<accession>M1ZCM9</accession>
<evidence type="ECO:0000256" key="3">
    <source>
        <dbReference type="ARBA" id="ARBA00023014"/>
    </source>
</evidence>
<dbReference type="SUPFAM" id="SSF102114">
    <property type="entry name" value="Radical SAM enzymes"/>
    <property type="match status" value="1"/>
</dbReference>